<dbReference type="AlphaFoldDB" id="A0AAW2VM94"/>
<dbReference type="PANTHER" id="PTHR33157">
    <property type="entry name" value="AUTONOMOUS TRANSPOSABLE ELEMENT EN-1 MOSAIC PROTEIN-RELATED"/>
    <property type="match status" value="1"/>
</dbReference>
<gene>
    <name evidence="2" type="ORF">Sradi_0667800</name>
</gene>
<feature type="region of interest" description="Disordered" evidence="1">
    <location>
        <begin position="280"/>
        <end position="311"/>
    </location>
</feature>
<dbReference type="InterPro" id="IPR004252">
    <property type="entry name" value="Probable_transposase_24"/>
</dbReference>
<protein>
    <recommendedName>
        <fullName evidence="3">Transposase</fullName>
    </recommendedName>
</protein>
<name>A0AAW2VM94_SESRA</name>
<organism evidence="2">
    <name type="scientific">Sesamum radiatum</name>
    <name type="common">Black benniseed</name>
    <dbReference type="NCBI Taxonomy" id="300843"/>
    <lineage>
        <taxon>Eukaryota</taxon>
        <taxon>Viridiplantae</taxon>
        <taxon>Streptophyta</taxon>
        <taxon>Embryophyta</taxon>
        <taxon>Tracheophyta</taxon>
        <taxon>Spermatophyta</taxon>
        <taxon>Magnoliopsida</taxon>
        <taxon>eudicotyledons</taxon>
        <taxon>Gunneridae</taxon>
        <taxon>Pentapetalae</taxon>
        <taxon>asterids</taxon>
        <taxon>lamiids</taxon>
        <taxon>Lamiales</taxon>
        <taxon>Pedaliaceae</taxon>
        <taxon>Sesamum</taxon>
    </lineage>
</organism>
<dbReference type="GO" id="GO:0032196">
    <property type="term" value="P:transposition"/>
    <property type="evidence" value="ECO:0007669"/>
    <property type="project" value="InterPro"/>
</dbReference>
<reference evidence="2" key="2">
    <citation type="journal article" date="2024" name="Plant">
        <title>Genomic evolution and insights into agronomic trait innovations of Sesamum species.</title>
        <authorList>
            <person name="Miao H."/>
            <person name="Wang L."/>
            <person name="Qu L."/>
            <person name="Liu H."/>
            <person name="Sun Y."/>
            <person name="Le M."/>
            <person name="Wang Q."/>
            <person name="Wei S."/>
            <person name="Zheng Y."/>
            <person name="Lin W."/>
            <person name="Duan Y."/>
            <person name="Cao H."/>
            <person name="Xiong S."/>
            <person name="Wang X."/>
            <person name="Wei L."/>
            <person name="Li C."/>
            <person name="Ma Q."/>
            <person name="Ju M."/>
            <person name="Zhao R."/>
            <person name="Li G."/>
            <person name="Mu C."/>
            <person name="Tian Q."/>
            <person name="Mei H."/>
            <person name="Zhang T."/>
            <person name="Gao T."/>
            <person name="Zhang H."/>
        </authorList>
    </citation>
    <scope>NUCLEOTIDE SEQUENCE</scope>
    <source>
        <strain evidence="2">G02</strain>
    </source>
</reference>
<feature type="region of interest" description="Disordered" evidence="1">
    <location>
        <begin position="149"/>
        <end position="172"/>
    </location>
</feature>
<proteinExistence type="predicted"/>
<feature type="region of interest" description="Disordered" evidence="1">
    <location>
        <begin position="185"/>
        <end position="215"/>
    </location>
</feature>
<feature type="region of interest" description="Disordered" evidence="1">
    <location>
        <begin position="233"/>
        <end position="257"/>
    </location>
</feature>
<evidence type="ECO:0000256" key="1">
    <source>
        <dbReference type="SAM" id="MobiDB-lite"/>
    </source>
</evidence>
<evidence type="ECO:0008006" key="3">
    <source>
        <dbReference type="Google" id="ProtNLM"/>
    </source>
</evidence>
<accession>A0AAW2VM94</accession>
<reference evidence="2" key="1">
    <citation type="submission" date="2020-06" db="EMBL/GenBank/DDBJ databases">
        <authorList>
            <person name="Li T."/>
            <person name="Hu X."/>
            <person name="Zhang T."/>
            <person name="Song X."/>
            <person name="Zhang H."/>
            <person name="Dai N."/>
            <person name="Sheng W."/>
            <person name="Hou X."/>
            <person name="Wei L."/>
        </authorList>
    </citation>
    <scope>NUCLEOTIDE SEQUENCE</scope>
    <source>
        <strain evidence="2">G02</strain>
        <tissue evidence="2">Leaf</tissue>
    </source>
</reference>
<evidence type="ECO:0000313" key="2">
    <source>
        <dbReference type="EMBL" id="KAL0430418.1"/>
    </source>
</evidence>
<sequence length="311" mass="35353">MQFTTSSVAAPPTAPPRARTYISGDDILHDRAFHSCIGEVVSGHYMHPWSSYKDIPEPQQNFLFEELKRIYRWDCSDKEVRRFFNKSAGKWLSKKFNEVRTMNKQPIWIANDVWASLQEYWGTDEFKKKSMQNKANRLANPAIANTVYRGGSSSMGEHKRKLEAQLGRPPKRMEETYQKMLEERALQLTPPKESSSSAASVTPLEEEQLWTEAAGGRKRGRVFGMVSEALTSNASRPWTKDHRASTSSAASPPEPPISTQLQEIKLMLGILFDKMGIQMLRPDQPPATDAQLRSPHNNKTKKMQTLSQLLD</sequence>
<dbReference type="EMBL" id="JACGWJ010000003">
    <property type="protein sequence ID" value="KAL0430418.1"/>
    <property type="molecule type" value="Genomic_DNA"/>
</dbReference>
<comment type="caution">
    <text evidence="2">The sequence shown here is derived from an EMBL/GenBank/DDBJ whole genome shotgun (WGS) entry which is preliminary data.</text>
</comment>
<dbReference type="Pfam" id="PF03004">
    <property type="entry name" value="Transposase_24"/>
    <property type="match status" value="1"/>
</dbReference>
<dbReference type="InterPro" id="IPR039266">
    <property type="entry name" value="EN-1/SPM"/>
</dbReference>